<dbReference type="STRING" id="479433.Caci_2775"/>
<organism evidence="4 5">
    <name type="scientific">Catenulispora acidiphila (strain DSM 44928 / JCM 14897 / NBRC 102108 / NRRL B-24433 / ID139908)</name>
    <dbReference type="NCBI Taxonomy" id="479433"/>
    <lineage>
        <taxon>Bacteria</taxon>
        <taxon>Bacillati</taxon>
        <taxon>Actinomycetota</taxon>
        <taxon>Actinomycetes</taxon>
        <taxon>Catenulisporales</taxon>
        <taxon>Catenulisporaceae</taxon>
        <taxon>Catenulispora</taxon>
    </lineage>
</organism>
<dbReference type="eggNOG" id="COG0834">
    <property type="taxonomic scope" value="Bacteria"/>
</dbReference>
<dbReference type="Proteomes" id="UP000000851">
    <property type="component" value="Chromosome"/>
</dbReference>
<protein>
    <submittedName>
        <fullName evidence="4">Extracellular solute-binding protein family 3</fullName>
    </submittedName>
</protein>
<dbReference type="CDD" id="cd13530">
    <property type="entry name" value="PBP2_peptides_like"/>
    <property type="match status" value="1"/>
</dbReference>
<dbReference type="EMBL" id="CP001700">
    <property type="protein sequence ID" value="ACU71688.1"/>
    <property type="molecule type" value="Genomic_DNA"/>
</dbReference>
<dbReference type="InParanoid" id="C7Q113"/>
<keyword evidence="1 2" id="KW-0732">Signal</keyword>
<name>C7Q113_CATAD</name>
<dbReference type="SMART" id="SM00062">
    <property type="entry name" value="PBPb"/>
    <property type="match status" value="1"/>
</dbReference>
<dbReference type="KEGG" id="cai:Caci_2775"/>
<evidence type="ECO:0000313" key="4">
    <source>
        <dbReference type="EMBL" id="ACU71688.1"/>
    </source>
</evidence>
<dbReference type="PANTHER" id="PTHR35936">
    <property type="entry name" value="MEMBRANE-BOUND LYTIC MUREIN TRANSGLYCOSYLASE F"/>
    <property type="match status" value="1"/>
</dbReference>
<feature type="signal peptide" evidence="2">
    <location>
        <begin position="1"/>
        <end position="19"/>
    </location>
</feature>
<feature type="chain" id="PRO_5039637804" evidence="2">
    <location>
        <begin position="20"/>
        <end position="294"/>
    </location>
</feature>
<evidence type="ECO:0000259" key="3">
    <source>
        <dbReference type="SMART" id="SM00062"/>
    </source>
</evidence>
<evidence type="ECO:0000256" key="1">
    <source>
        <dbReference type="ARBA" id="ARBA00022729"/>
    </source>
</evidence>
<dbReference type="InterPro" id="IPR001638">
    <property type="entry name" value="Solute-binding_3/MltF_N"/>
</dbReference>
<dbReference type="PROSITE" id="PS51257">
    <property type="entry name" value="PROKAR_LIPOPROTEIN"/>
    <property type="match status" value="1"/>
</dbReference>
<dbReference type="Pfam" id="PF00497">
    <property type="entry name" value="SBP_bac_3"/>
    <property type="match status" value="1"/>
</dbReference>
<dbReference type="OrthoDB" id="8454826at2"/>
<dbReference type="HOGENOM" id="CLU_019602_18_3_11"/>
<dbReference type="PANTHER" id="PTHR35936:SF17">
    <property type="entry name" value="ARGININE-BINDING EXTRACELLULAR PROTEIN ARTP"/>
    <property type="match status" value="1"/>
</dbReference>
<evidence type="ECO:0000256" key="2">
    <source>
        <dbReference type="SAM" id="SignalP"/>
    </source>
</evidence>
<evidence type="ECO:0000313" key="5">
    <source>
        <dbReference type="Proteomes" id="UP000000851"/>
    </source>
</evidence>
<proteinExistence type="predicted"/>
<keyword evidence="5" id="KW-1185">Reference proteome</keyword>
<feature type="domain" description="Solute-binding protein family 3/N-terminal" evidence="3">
    <location>
        <begin position="58"/>
        <end position="287"/>
    </location>
</feature>
<reference evidence="4 5" key="1">
    <citation type="journal article" date="2009" name="Stand. Genomic Sci.">
        <title>Complete genome sequence of Catenulispora acidiphila type strain (ID 139908).</title>
        <authorList>
            <person name="Copeland A."/>
            <person name="Lapidus A."/>
            <person name="Glavina Del Rio T."/>
            <person name="Nolan M."/>
            <person name="Lucas S."/>
            <person name="Chen F."/>
            <person name="Tice H."/>
            <person name="Cheng J.F."/>
            <person name="Bruce D."/>
            <person name="Goodwin L."/>
            <person name="Pitluck S."/>
            <person name="Mikhailova N."/>
            <person name="Pati A."/>
            <person name="Ivanova N."/>
            <person name="Mavromatis K."/>
            <person name="Chen A."/>
            <person name="Palaniappan K."/>
            <person name="Chain P."/>
            <person name="Land M."/>
            <person name="Hauser L."/>
            <person name="Chang Y.J."/>
            <person name="Jeffries C.D."/>
            <person name="Chertkov O."/>
            <person name="Brettin T."/>
            <person name="Detter J.C."/>
            <person name="Han C."/>
            <person name="Ali Z."/>
            <person name="Tindall B.J."/>
            <person name="Goker M."/>
            <person name="Bristow J."/>
            <person name="Eisen J.A."/>
            <person name="Markowitz V."/>
            <person name="Hugenholtz P."/>
            <person name="Kyrpides N.C."/>
            <person name="Klenk H.P."/>
        </authorList>
    </citation>
    <scope>NUCLEOTIDE SEQUENCE [LARGE SCALE GENOMIC DNA]</scope>
    <source>
        <strain evidence="5">DSM 44928 / JCM 14897 / NBRC 102108 / NRRL B-24433 / ID139908</strain>
    </source>
</reference>
<gene>
    <name evidence="4" type="ordered locus">Caci_2775</name>
</gene>
<dbReference type="RefSeq" id="WP_012786981.1">
    <property type="nucleotide sequence ID" value="NC_013131.1"/>
</dbReference>
<dbReference type="Gene3D" id="3.40.190.10">
    <property type="entry name" value="Periplasmic binding protein-like II"/>
    <property type="match status" value="2"/>
</dbReference>
<dbReference type="SUPFAM" id="SSF53850">
    <property type="entry name" value="Periplasmic binding protein-like II"/>
    <property type="match status" value="1"/>
</dbReference>
<sequence length="294" mass="30220" precursor="true">MFRPTLRTALALGAGAALALAAAACSPASSKPAATGTSTGSGAPDCSPATLHLVAKGTLTIATDTPAYAPWFDNNTPSDGKGFESAVAYAVAAKLGFTQSQVKWVTEPFDNSYAPGPKNFDFDLNQISITDERKKAVDFSSGYYTVTQGVITLKTSKYAGATSLAGLKPAKIGVQVGTTSMQAVQGKIAPSQQPAVFTTTDDEVNALKNGQIDALVTDLPTVFYLTASSIDNGKVVGQFDYTDSGVEQFGALFAKGNPLVGCVDGAIDQLKSGGELAALTTQWLSTSANAPKLG</sequence>
<accession>C7Q113</accession>
<dbReference type="AlphaFoldDB" id="C7Q113"/>